<evidence type="ECO:0000313" key="1">
    <source>
        <dbReference type="EMBL" id="QNO52061.1"/>
    </source>
</evidence>
<dbReference type="EMBL" id="MT631500">
    <property type="protein sequence ID" value="QNO52061.1"/>
    <property type="molecule type" value="Genomic_DNA"/>
</dbReference>
<dbReference type="Pfam" id="PF09884">
    <property type="entry name" value="DUF2111"/>
    <property type="match status" value="1"/>
</dbReference>
<proteinExistence type="predicted"/>
<dbReference type="AlphaFoldDB" id="A0A7G9YVM7"/>
<gene>
    <name evidence="1" type="ORF">IPGHNFGK_00017</name>
</gene>
<dbReference type="InterPro" id="IPR012029">
    <property type="entry name" value="UCP006557"/>
</dbReference>
<dbReference type="PIRSF" id="PIRSF006557">
    <property type="entry name" value="UCP006557_sign"/>
    <property type="match status" value="1"/>
</dbReference>
<sequence length="135" mass="15027">MEEKELSIVVNADATAEEITPIAKAVNDLFVMPVAMRSRNKKGVRVEKGEIIDFEYTGPVLERVLKENRVIHTNLLKGRYAGVPVVVAPIRNREGDAVAALGIFDLVGTVDLGAIFVDYPHVLEQVRSYHKTERE</sequence>
<protein>
    <recommendedName>
        <fullName evidence="2">DUF2111 domain-containing protein</fullName>
    </recommendedName>
</protein>
<reference evidence="1" key="1">
    <citation type="submission" date="2020-06" db="EMBL/GenBank/DDBJ databases">
        <title>Unique genomic features of the anaerobic methanotrophic archaea.</title>
        <authorList>
            <person name="Chadwick G.L."/>
            <person name="Skennerton C.T."/>
            <person name="Laso-Perez R."/>
            <person name="Leu A.O."/>
            <person name="Speth D.R."/>
            <person name="Yu H."/>
            <person name="Morgan-Lang C."/>
            <person name="Hatzenpichler R."/>
            <person name="Goudeau D."/>
            <person name="Malmstrom R."/>
            <person name="Brazelton W.J."/>
            <person name="Woyke T."/>
            <person name="Hallam S.J."/>
            <person name="Tyson G.W."/>
            <person name="Wegener G."/>
            <person name="Boetius A."/>
            <person name="Orphan V."/>
        </authorList>
    </citation>
    <scope>NUCLEOTIDE SEQUENCE</scope>
</reference>
<evidence type="ECO:0008006" key="2">
    <source>
        <dbReference type="Google" id="ProtNLM"/>
    </source>
</evidence>
<name>A0A7G9YVM7_9EURY</name>
<organism evidence="1">
    <name type="scientific">Candidatus Methanophagaceae archaeon ANME-1 ERB6</name>
    <dbReference type="NCBI Taxonomy" id="2759912"/>
    <lineage>
        <taxon>Archaea</taxon>
        <taxon>Methanobacteriati</taxon>
        <taxon>Methanobacteriota</taxon>
        <taxon>Stenosarchaea group</taxon>
        <taxon>Methanomicrobia</taxon>
        <taxon>Candidatus Methanophagales</taxon>
        <taxon>Candidatus Methanophagaceae</taxon>
    </lineage>
</organism>
<accession>A0A7G9YVM7</accession>